<dbReference type="Proteomes" id="UP000253303">
    <property type="component" value="Unassembled WGS sequence"/>
</dbReference>
<evidence type="ECO:0000256" key="1">
    <source>
        <dbReference type="SAM" id="Phobius"/>
    </source>
</evidence>
<protein>
    <recommendedName>
        <fullName evidence="4">DoxX-like protein</fullName>
    </recommendedName>
</protein>
<dbReference type="AlphaFoldDB" id="A0A366LV33"/>
<sequence length="124" mass="12471">MGERIFVAVTVATTLLTLAVSGILIADPAFALPAGSAVTPAVETFARACSIRSLAVGGALLVLLARRSTAGLIVLLWVTGLFQAGDALVHALNGVPAAFAATALALVAFGSAGRLTRSRTSQEP</sequence>
<feature type="transmembrane region" description="Helical" evidence="1">
    <location>
        <begin position="98"/>
        <end position="116"/>
    </location>
</feature>
<accession>A0A366LV33</accession>
<reference evidence="2 3" key="1">
    <citation type="submission" date="2018-06" db="EMBL/GenBank/DDBJ databases">
        <title>Sphaerisporangium craniellae sp. nov., isolated from a marine sponge in the South China Sea.</title>
        <authorList>
            <person name="Li L."/>
        </authorList>
    </citation>
    <scope>NUCLEOTIDE SEQUENCE [LARGE SCALE GENOMIC DNA]</scope>
    <source>
        <strain evidence="2 3">LHW63015</strain>
    </source>
</reference>
<gene>
    <name evidence="2" type="ORF">DP939_27280</name>
</gene>
<organism evidence="2 3">
    <name type="scientific">Spongiactinospora rosea</name>
    <dbReference type="NCBI Taxonomy" id="2248750"/>
    <lineage>
        <taxon>Bacteria</taxon>
        <taxon>Bacillati</taxon>
        <taxon>Actinomycetota</taxon>
        <taxon>Actinomycetes</taxon>
        <taxon>Streptosporangiales</taxon>
        <taxon>Streptosporangiaceae</taxon>
        <taxon>Spongiactinospora</taxon>
    </lineage>
</organism>
<keyword evidence="1" id="KW-0812">Transmembrane</keyword>
<evidence type="ECO:0008006" key="4">
    <source>
        <dbReference type="Google" id="ProtNLM"/>
    </source>
</evidence>
<dbReference type="EMBL" id="QMEY01000013">
    <property type="protein sequence ID" value="RBQ17174.1"/>
    <property type="molecule type" value="Genomic_DNA"/>
</dbReference>
<evidence type="ECO:0000313" key="2">
    <source>
        <dbReference type="EMBL" id="RBQ17174.1"/>
    </source>
</evidence>
<name>A0A366LV33_9ACTN</name>
<evidence type="ECO:0000313" key="3">
    <source>
        <dbReference type="Proteomes" id="UP000253303"/>
    </source>
</evidence>
<keyword evidence="1" id="KW-0472">Membrane</keyword>
<keyword evidence="1" id="KW-1133">Transmembrane helix</keyword>
<dbReference type="RefSeq" id="WP_113983618.1">
    <property type="nucleotide sequence ID" value="NZ_QMEY01000013.1"/>
</dbReference>
<keyword evidence="3" id="KW-1185">Reference proteome</keyword>
<comment type="caution">
    <text evidence="2">The sequence shown here is derived from an EMBL/GenBank/DDBJ whole genome shotgun (WGS) entry which is preliminary data.</text>
</comment>
<proteinExistence type="predicted"/>